<protein>
    <recommendedName>
        <fullName evidence="4">PAP2 superfamily protein</fullName>
    </recommendedName>
</protein>
<feature type="transmembrane region" description="Helical" evidence="1">
    <location>
        <begin position="92"/>
        <end position="114"/>
    </location>
</feature>
<keyword evidence="1" id="KW-0472">Membrane</keyword>
<keyword evidence="1" id="KW-0812">Transmembrane</keyword>
<gene>
    <name evidence="2" type="ORF">SAMN05421854_110167</name>
</gene>
<dbReference type="RefSeq" id="WP_093575708.1">
    <property type="nucleotide sequence ID" value="NZ_FOWC01000010.1"/>
</dbReference>
<evidence type="ECO:0000313" key="3">
    <source>
        <dbReference type="Proteomes" id="UP000199137"/>
    </source>
</evidence>
<dbReference type="Gene3D" id="1.20.144.10">
    <property type="entry name" value="Phosphatidic acid phosphatase type 2/haloperoxidase"/>
    <property type="match status" value="1"/>
</dbReference>
<organism evidence="2 3">
    <name type="scientific">Amycolatopsis rubida</name>
    <dbReference type="NCBI Taxonomy" id="112413"/>
    <lineage>
        <taxon>Bacteria</taxon>
        <taxon>Bacillati</taxon>
        <taxon>Actinomycetota</taxon>
        <taxon>Actinomycetes</taxon>
        <taxon>Pseudonocardiales</taxon>
        <taxon>Pseudonocardiaceae</taxon>
        <taxon>Amycolatopsis</taxon>
    </lineage>
</organism>
<feature type="transmembrane region" description="Helical" evidence="1">
    <location>
        <begin position="21"/>
        <end position="43"/>
    </location>
</feature>
<feature type="transmembrane region" description="Helical" evidence="1">
    <location>
        <begin position="120"/>
        <end position="140"/>
    </location>
</feature>
<keyword evidence="1" id="KW-1133">Transmembrane helix</keyword>
<dbReference type="EMBL" id="FOWC01000010">
    <property type="protein sequence ID" value="SFQ29957.1"/>
    <property type="molecule type" value="Genomic_DNA"/>
</dbReference>
<proteinExistence type="predicted"/>
<dbReference type="InterPro" id="IPR036938">
    <property type="entry name" value="PAP2/HPO_sf"/>
</dbReference>
<evidence type="ECO:0000256" key="1">
    <source>
        <dbReference type="SAM" id="Phobius"/>
    </source>
</evidence>
<reference evidence="2 3" key="1">
    <citation type="submission" date="2016-10" db="EMBL/GenBank/DDBJ databases">
        <authorList>
            <person name="de Groot N.N."/>
        </authorList>
    </citation>
    <scope>NUCLEOTIDE SEQUENCE [LARGE SCALE GENOMIC DNA]</scope>
    <source>
        <strain evidence="2 3">DSM 44637</strain>
    </source>
</reference>
<feature type="transmembrane region" description="Helical" evidence="1">
    <location>
        <begin position="152"/>
        <end position="176"/>
    </location>
</feature>
<sequence>MTAQNPATRDSPASTPQKKAARAITEILAPWVVIVALSLAMALKSTASPWLALLWAAVVAVFSAGVPMKFITRGAKAGRYDTHHVNNREGRGPVLLVCLVSTAIGLTILLAGSAPPAMVIMTWAMLAVLVVTGAITVAGWKISMHAVVSAGGVAMLAFLYGPWALLLLLLVALVSWSRVVLRDHTPGQVAAGGVAGFVVCGALFLWLL</sequence>
<feature type="transmembrane region" description="Helical" evidence="1">
    <location>
        <begin position="49"/>
        <end position="71"/>
    </location>
</feature>
<dbReference type="Proteomes" id="UP000199137">
    <property type="component" value="Unassembled WGS sequence"/>
</dbReference>
<dbReference type="SUPFAM" id="SSF48317">
    <property type="entry name" value="Acid phosphatase/Vanadium-dependent haloperoxidase"/>
    <property type="match status" value="1"/>
</dbReference>
<accession>A0A1I5XE59</accession>
<evidence type="ECO:0008006" key="4">
    <source>
        <dbReference type="Google" id="ProtNLM"/>
    </source>
</evidence>
<dbReference type="OrthoDB" id="4935320at2"/>
<evidence type="ECO:0000313" key="2">
    <source>
        <dbReference type="EMBL" id="SFQ29957.1"/>
    </source>
</evidence>
<dbReference type="STRING" id="112413.SAMN05421854_110167"/>
<feature type="transmembrane region" description="Helical" evidence="1">
    <location>
        <begin position="188"/>
        <end position="207"/>
    </location>
</feature>
<dbReference type="AlphaFoldDB" id="A0A1I5XE59"/>
<name>A0A1I5XE59_9PSEU</name>